<accession>A0A7W7ZRD5</accession>
<dbReference type="Pfam" id="PF13478">
    <property type="entry name" value="XdhC_C"/>
    <property type="match status" value="1"/>
</dbReference>
<dbReference type="PANTHER" id="PTHR30388">
    <property type="entry name" value="ALDEHYDE OXIDOREDUCTASE MOLYBDENUM COFACTOR ASSEMBLY PROTEIN"/>
    <property type="match status" value="1"/>
</dbReference>
<dbReference type="Gene3D" id="3.40.50.720">
    <property type="entry name" value="NAD(P)-binding Rossmann-like Domain"/>
    <property type="match status" value="1"/>
</dbReference>
<evidence type="ECO:0000313" key="4">
    <source>
        <dbReference type="Proteomes" id="UP000584867"/>
    </source>
</evidence>
<reference evidence="3 4" key="1">
    <citation type="submission" date="2020-08" db="EMBL/GenBank/DDBJ databases">
        <title>Genomic Encyclopedia of Type Strains, Phase IV (KMG-V): Genome sequencing to study the core and pangenomes of soil and plant-associated prokaryotes.</title>
        <authorList>
            <person name="Whitman W."/>
        </authorList>
    </citation>
    <scope>NUCLEOTIDE SEQUENCE [LARGE SCALE GENOMIC DNA]</scope>
    <source>
        <strain evidence="3 4">X5P3</strain>
    </source>
</reference>
<gene>
    <name evidence="3" type="ORF">HDF15_003110</name>
</gene>
<dbReference type="PANTHER" id="PTHR30388:SF6">
    <property type="entry name" value="XANTHINE DEHYDROGENASE SUBUNIT A-RELATED"/>
    <property type="match status" value="1"/>
</dbReference>
<dbReference type="InterPro" id="IPR052698">
    <property type="entry name" value="MoCofactor_Util/Proc"/>
</dbReference>
<dbReference type="InterPro" id="IPR027051">
    <property type="entry name" value="XdhC_Rossmann_dom"/>
</dbReference>
<dbReference type="Proteomes" id="UP000584867">
    <property type="component" value="Unassembled WGS sequence"/>
</dbReference>
<dbReference type="AlphaFoldDB" id="A0A7W7ZRD5"/>
<organism evidence="3 4">
    <name type="scientific">Granulicella mallensis</name>
    <dbReference type="NCBI Taxonomy" id="940614"/>
    <lineage>
        <taxon>Bacteria</taxon>
        <taxon>Pseudomonadati</taxon>
        <taxon>Acidobacteriota</taxon>
        <taxon>Terriglobia</taxon>
        <taxon>Terriglobales</taxon>
        <taxon>Acidobacteriaceae</taxon>
        <taxon>Granulicella</taxon>
    </lineage>
</organism>
<comment type="caution">
    <text evidence="3">The sequence shown here is derived from an EMBL/GenBank/DDBJ whole genome shotgun (WGS) entry which is preliminary data.</text>
</comment>
<dbReference type="RefSeq" id="WP_184256900.1">
    <property type="nucleotide sequence ID" value="NZ_JACHIO010000012.1"/>
</dbReference>
<proteinExistence type="predicted"/>
<dbReference type="EMBL" id="JACHIO010000012">
    <property type="protein sequence ID" value="MBB5064750.1"/>
    <property type="molecule type" value="Genomic_DNA"/>
</dbReference>
<evidence type="ECO:0000259" key="1">
    <source>
        <dbReference type="Pfam" id="PF02625"/>
    </source>
</evidence>
<evidence type="ECO:0000313" key="3">
    <source>
        <dbReference type="EMBL" id="MBB5064750.1"/>
    </source>
</evidence>
<dbReference type="InterPro" id="IPR003777">
    <property type="entry name" value="XdhC_CoxI"/>
</dbReference>
<protein>
    <submittedName>
        <fullName evidence="3">Xanthine/CO dehydrogenase XdhC/CoxF family maturation factor</fullName>
    </submittedName>
</protein>
<dbReference type="Pfam" id="PF02625">
    <property type="entry name" value="XdhC_CoxI"/>
    <property type="match status" value="1"/>
</dbReference>
<sequence>MMRERRQIVELWERGDAEALVTLVRVEGSSYRRTGARLLVAANGDYAGSISGGCLEAEVVRKAKWLVREGATIQRYSTLFDDTAEIPYGLGCGGTVNLLLEPAGTPEFERLMEAMRSSLRGETLFVETGLPIVGTALYRIVQSVKTAFPSRVSSDCHSDSGNTFCETLEPPQRLFVFGAGDDARPVVRMASLLGWSVIVVDARPQWARAERFPEAERVLVLPVADDLHIDSRDAVAVMTHSYEQDRAWLAAVLPHSPRYLGLLGARHRSALLVSEAAVLLGWTLERVCAGIFAPVGLDLGGDGAEAIALSIVAEIQACREGKLGASRRMAPETVMALIAKEGASRYVQTQCAL</sequence>
<name>A0A7W7ZRD5_9BACT</name>
<feature type="domain" description="XdhC- CoxI" evidence="1">
    <location>
        <begin position="11"/>
        <end position="76"/>
    </location>
</feature>
<evidence type="ECO:0000259" key="2">
    <source>
        <dbReference type="Pfam" id="PF13478"/>
    </source>
</evidence>
<feature type="domain" description="XdhC Rossmann" evidence="2">
    <location>
        <begin position="174"/>
        <end position="315"/>
    </location>
</feature>